<dbReference type="InterPro" id="IPR051045">
    <property type="entry name" value="TonB-dependent_transducer"/>
</dbReference>
<evidence type="ECO:0000313" key="13">
    <source>
        <dbReference type="Proteomes" id="UP000662888"/>
    </source>
</evidence>
<dbReference type="Pfam" id="PF03544">
    <property type="entry name" value="TonB_C"/>
    <property type="match status" value="1"/>
</dbReference>
<dbReference type="Gene3D" id="3.30.1150.10">
    <property type="match status" value="1"/>
</dbReference>
<name>A0AA49A945_9BURK</name>
<evidence type="ECO:0000256" key="3">
    <source>
        <dbReference type="ARBA" id="ARBA00022448"/>
    </source>
</evidence>
<evidence type="ECO:0000256" key="7">
    <source>
        <dbReference type="ARBA" id="ARBA00022927"/>
    </source>
</evidence>
<accession>A0AA49A945</accession>
<keyword evidence="8 10" id="KW-1133">Transmembrane helix</keyword>
<evidence type="ECO:0000256" key="6">
    <source>
        <dbReference type="ARBA" id="ARBA00022692"/>
    </source>
</evidence>
<keyword evidence="13" id="KW-1185">Reference proteome</keyword>
<evidence type="ECO:0000256" key="9">
    <source>
        <dbReference type="ARBA" id="ARBA00023136"/>
    </source>
</evidence>
<feature type="transmembrane region" description="Helical" evidence="10">
    <location>
        <begin position="26"/>
        <end position="43"/>
    </location>
</feature>
<dbReference type="PANTHER" id="PTHR33446:SF2">
    <property type="entry name" value="PROTEIN TONB"/>
    <property type="match status" value="1"/>
</dbReference>
<evidence type="ECO:0000313" key="12">
    <source>
        <dbReference type="EMBL" id="QPI51004.1"/>
    </source>
</evidence>
<protein>
    <submittedName>
        <fullName evidence="12">Energy transducer TonB</fullName>
    </submittedName>
</protein>
<sequence length="234" mass="24119">MSAMTFSTDAGMGDPTAVVAKLRAKFGPFAAVIAIHAVLFYLISSGLLHRMVEVAIPQAVMVTFVAPPPPPPKPAAPAAPKTVAIARLRPPPPVVVPPTAIVQAPVPNTITASPPSAPAVIEAPAAPVAVAAPPAPPSAGPKTITSGVEYIQPPQPVYPTMSKRMGEQGKVVLLILVNEKGMPDQVRVQSSSGSSRLDEAGRQAALRAVFKPHVEDGHAVAVYVIVPLTFQLAS</sequence>
<evidence type="ECO:0000256" key="4">
    <source>
        <dbReference type="ARBA" id="ARBA00022475"/>
    </source>
</evidence>
<dbReference type="Proteomes" id="UP000662888">
    <property type="component" value="Chromosome"/>
</dbReference>
<evidence type="ECO:0000256" key="10">
    <source>
        <dbReference type="SAM" id="Phobius"/>
    </source>
</evidence>
<dbReference type="NCBIfam" id="TIGR01352">
    <property type="entry name" value="tonB_Cterm"/>
    <property type="match status" value="1"/>
</dbReference>
<evidence type="ECO:0000256" key="2">
    <source>
        <dbReference type="ARBA" id="ARBA00006555"/>
    </source>
</evidence>
<evidence type="ECO:0000256" key="5">
    <source>
        <dbReference type="ARBA" id="ARBA00022519"/>
    </source>
</evidence>
<keyword evidence="6 10" id="KW-0812">Transmembrane</keyword>
<keyword evidence="9 10" id="KW-0472">Membrane</keyword>
<dbReference type="SUPFAM" id="SSF74653">
    <property type="entry name" value="TolA/TonB C-terminal domain"/>
    <property type="match status" value="1"/>
</dbReference>
<keyword evidence="7" id="KW-0653">Protein transport</keyword>
<keyword evidence="4" id="KW-1003">Cell membrane</keyword>
<feature type="domain" description="TonB C-terminal" evidence="11">
    <location>
        <begin position="143"/>
        <end position="234"/>
    </location>
</feature>
<reference evidence="12 13" key="1">
    <citation type="submission" date="2020-11" db="EMBL/GenBank/DDBJ databases">
        <authorList>
            <person name="Sun Q."/>
        </authorList>
    </citation>
    <scope>NUCLEOTIDE SEQUENCE [LARGE SCALE GENOMIC DNA]</scope>
    <source>
        <strain evidence="12 13">P8398</strain>
    </source>
</reference>
<gene>
    <name evidence="12" type="ORF">IV454_05465</name>
</gene>
<evidence type="ECO:0000256" key="8">
    <source>
        <dbReference type="ARBA" id="ARBA00022989"/>
    </source>
</evidence>
<evidence type="ECO:0000256" key="1">
    <source>
        <dbReference type="ARBA" id="ARBA00004383"/>
    </source>
</evidence>
<dbReference type="PANTHER" id="PTHR33446">
    <property type="entry name" value="PROTEIN TONB-RELATED"/>
    <property type="match status" value="1"/>
</dbReference>
<proteinExistence type="inferred from homology"/>
<comment type="similarity">
    <text evidence="2">Belongs to the TonB family.</text>
</comment>
<dbReference type="PROSITE" id="PS52015">
    <property type="entry name" value="TONB_CTD"/>
    <property type="match status" value="1"/>
</dbReference>
<keyword evidence="5" id="KW-0997">Cell inner membrane</keyword>
<comment type="subcellular location">
    <subcellularLocation>
        <location evidence="1">Cell inner membrane</location>
        <topology evidence="1">Single-pass membrane protein</topology>
        <orientation evidence="1">Periplasmic side</orientation>
    </subcellularLocation>
</comment>
<dbReference type="RefSeq" id="WP_206090652.1">
    <property type="nucleotide sequence ID" value="NZ_CP065053.1"/>
</dbReference>
<dbReference type="InterPro" id="IPR006260">
    <property type="entry name" value="TonB/TolA_C"/>
</dbReference>
<keyword evidence="3" id="KW-0813">Transport</keyword>
<dbReference type="InterPro" id="IPR037682">
    <property type="entry name" value="TonB_C"/>
</dbReference>
<evidence type="ECO:0000259" key="11">
    <source>
        <dbReference type="PROSITE" id="PS52015"/>
    </source>
</evidence>
<dbReference type="EMBL" id="CP065053">
    <property type="protein sequence ID" value="QPI51004.1"/>
    <property type="molecule type" value="Genomic_DNA"/>
</dbReference>
<organism evidence="12 13">
    <name type="scientific">Massilia antarctica</name>
    <dbReference type="NCBI Taxonomy" id="2765360"/>
    <lineage>
        <taxon>Bacteria</taxon>
        <taxon>Pseudomonadati</taxon>
        <taxon>Pseudomonadota</taxon>
        <taxon>Betaproteobacteria</taxon>
        <taxon>Burkholderiales</taxon>
        <taxon>Oxalobacteraceae</taxon>
        <taxon>Telluria group</taxon>
        <taxon>Massilia</taxon>
    </lineage>
</organism>